<dbReference type="SUPFAM" id="SSF55729">
    <property type="entry name" value="Acyl-CoA N-acyltransferases (Nat)"/>
    <property type="match status" value="1"/>
</dbReference>
<evidence type="ECO:0000313" key="2">
    <source>
        <dbReference type="EMBL" id="KAF2260146.1"/>
    </source>
</evidence>
<keyword evidence="3" id="KW-1185">Reference proteome</keyword>
<dbReference type="PANTHER" id="PTHR42791:SF16">
    <property type="entry name" value="N-ACETYLTRANSFERASE DOMAIN-CONTAINING PROTEIN"/>
    <property type="match status" value="1"/>
</dbReference>
<dbReference type="AlphaFoldDB" id="A0A9P4K115"/>
<evidence type="ECO:0000259" key="1">
    <source>
        <dbReference type="PROSITE" id="PS51186"/>
    </source>
</evidence>
<accession>A0A9P4K115</accession>
<dbReference type="PROSITE" id="PS51186">
    <property type="entry name" value="GNAT"/>
    <property type="match status" value="1"/>
</dbReference>
<feature type="domain" description="N-acetyltransferase" evidence="1">
    <location>
        <begin position="82"/>
        <end position="224"/>
    </location>
</feature>
<dbReference type="Gene3D" id="3.40.630.30">
    <property type="match status" value="1"/>
</dbReference>
<dbReference type="CDD" id="cd04301">
    <property type="entry name" value="NAT_SF"/>
    <property type="match status" value="1"/>
</dbReference>
<evidence type="ECO:0000313" key="3">
    <source>
        <dbReference type="Proteomes" id="UP000800093"/>
    </source>
</evidence>
<gene>
    <name evidence="2" type="ORF">CC78DRAFT_536570</name>
</gene>
<dbReference type="EMBL" id="ML986688">
    <property type="protein sequence ID" value="KAF2260146.1"/>
    <property type="molecule type" value="Genomic_DNA"/>
</dbReference>
<dbReference type="InterPro" id="IPR000182">
    <property type="entry name" value="GNAT_dom"/>
</dbReference>
<comment type="caution">
    <text evidence="2">The sequence shown here is derived from an EMBL/GenBank/DDBJ whole genome shotgun (WGS) entry which is preliminary data.</text>
</comment>
<dbReference type="GO" id="GO:0016747">
    <property type="term" value="F:acyltransferase activity, transferring groups other than amino-acyl groups"/>
    <property type="evidence" value="ECO:0007669"/>
    <property type="project" value="InterPro"/>
</dbReference>
<dbReference type="InterPro" id="IPR016181">
    <property type="entry name" value="Acyl_CoA_acyltransferase"/>
</dbReference>
<sequence length="240" mass="28148">MFIRPITREDLPQAVAISNSIFRNDELFAWLFPRQHVYPDDLRRFQFLRFRTRLMMVGCHGFVMVTEESDPYWTGKEEVVGYAFFERTGDDAAAQKWRQDTIFRKIERYLLSWEKYYEDHMLDRITDRVRLKAYIKNIDDGFYDKFKSRWHLGVLGVSQEFQRRGIGGKLVRYGLKIAADENVPMTLEASIMGRGLYEKCSFKVVKEVEVAEGLNEVTMLWEPEVRAEDAQSGKGGATDQ</sequence>
<dbReference type="PANTHER" id="PTHR42791">
    <property type="entry name" value="GNAT FAMILY ACETYLTRANSFERASE"/>
    <property type="match status" value="1"/>
</dbReference>
<proteinExistence type="predicted"/>
<reference evidence="3" key="1">
    <citation type="journal article" date="2020" name="Stud. Mycol.">
        <title>101 Dothideomycetes genomes: A test case for predicting lifestyles and emergence of pathogens.</title>
        <authorList>
            <person name="Haridas S."/>
            <person name="Albert R."/>
            <person name="Binder M."/>
            <person name="Bloem J."/>
            <person name="LaButti K."/>
            <person name="Salamov A."/>
            <person name="Andreopoulos B."/>
            <person name="Baker S."/>
            <person name="Barry K."/>
            <person name="Bills G."/>
            <person name="Bluhm B."/>
            <person name="Cannon C."/>
            <person name="Castanera R."/>
            <person name="Culley D."/>
            <person name="Daum C."/>
            <person name="Ezra D."/>
            <person name="Gonzalez J."/>
            <person name="Henrissat B."/>
            <person name="Kuo A."/>
            <person name="Liang C."/>
            <person name="Lipzen A."/>
            <person name="Lutzoni F."/>
            <person name="Magnuson J."/>
            <person name="Mondo S."/>
            <person name="Nolan M."/>
            <person name="Ohm R."/>
            <person name="Pangilinan J."/>
            <person name="Park H.-J."/>
            <person name="Ramirez L."/>
            <person name="Alfaro M."/>
            <person name="Sun H."/>
            <person name="Tritt A."/>
            <person name="Yoshinaga Y."/>
            <person name="Zwiers L.-H."/>
            <person name="Turgeon B."/>
            <person name="Goodwin S."/>
            <person name="Spatafora J."/>
            <person name="Crous P."/>
            <person name="Grigoriev I."/>
        </authorList>
    </citation>
    <scope>NUCLEOTIDE SEQUENCE [LARGE SCALE GENOMIC DNA]</scope>
    <source>
        <strain evidence="3">CBS 304.66</strain>
    </source>
</reference>
<dbReference type="OrthoDB" id="2115692at2759"/>
<organism evidence="2 3">
    <name type="scientific">Lojkania enalia</name>
    <dbReference type="NCBI Taxonomy" id="147567"/>
    <lineage>
        <taxon>Eukaryota</taxon>
        <taxon>Fungi</taxon>
        <taxon>Dikarya</taxon>
        <taxon>Ascomycota</taxon>
        <taxon>Pezizomycotina</taxon>
        <taxon>Dothideomycetes</taxon>
        <taxon>Pleosporomycetidae</taxon>
        <taxon>Pleosporales</taxon>
        <taxon>Pleosporales incertae sedis</taxon>
        <taxon>Lojkania</taxon>
    </lineage>
</organism>
<name>A0A9P4K115_9PLEO</name>
<dbReference type="InterPro" id="IPR052523">
    <property type="entry name" value="Trichothecene_AcTrans"/>
</dbReference>
<dbReference type="Proteomes" id="UP000800093">
    <property type="component" value="Unassembled WGS sequence"/>
</dbReference>
<protein>
    <submittedName>
        <fullName evidence="2">Acyl-CoA N-acyltransferase</fullName>
    </submittedName>
</protein>
<dbReference type="Pfam" id="PF13673">
    <property type="entry name" value="Acetyltransf_10"/>
    <property type="match status" value="1"/>
</dbReference>